<reference evidence="1 2" key="1">
    <citation type="submission" date="2021-03" db="EMBL/GenBank/DDBJ databases">
        <title>Caproiciproducens sp. nov. isolated from feces of cow.</title>
        <authorList>
            <person name="Choi J.-Y."/>
        </authorList>
    </citation>
    <scope>NUCLEOTIDE SEQUENCE [LARGE SCALE GENOMIC DNA]</scope>
    <source>
        <strain evidence="1 2">AGMB10547</strain>
    </source>
</reference>
<keyword evidence="2" id="KW-1185">Reference proteome</keyword>
<dbReference type="Gene3D" id="1.10.246.150">
    <property type="match status" value="1"/>
</dbReference>
<dbReference type="Proteomes" id="UP000719942">
    <property type="component" value="Unassembled WGS sequence"/>
</dbReference>
<protein>
    <submittedName>
        <fullName evidence="1">Phage head-tail connector protein</fullName>
    </submittedName>
</protein>
<dbReference type="InterPro" id="IPR021146">
    <property type="entry name" value="Phage_gp6-like_head-tail"/>
</dbReference>
<sequence>MLELVKMLLGIDSTDTSKDKVLDHYITQANKMALLYCNVAALVGYDDTVAELAVYLYKNRDSKGYTQKTEGEKSVAFELGIPESIKAALPVPKITVGVADV</sequence>
<evidence type="ECO:0000313" key="1">
    <source>
        <dbReference type="EMBL" id="MBW7572471.1"/>
    </source>
</evidence>
<comment type="caution">
    <text evidence="1">The sequence shown here is derived from an EMBL/GenBank/DDBJ whole genome shotgun (WGS) entry which is preliminary data.</text>
</comment>
<accession>A0ABS7DME1</accession>
<evidence type="ECO:0000313" key="2">
    <source>
        <dbReference type="Proteomes" id="UP000719942"/>
    </source>
</evidence>
<name>A0ABS7DME1_9FIRM</name>
<proteinExistence type="predicted"/>
<dbReference type="EMBL" id="JAGFNZ010000002">
    <property type="protein sequence ID" value="MBW7572471.1"/>
    <property type="molecule type" value="Genomic_DNA"/>
</dbReference>
<dbReference type="InterPro" id="IPR053746">
    <property type="entry name" value="Viral_HT_Connector_Assembly"/>
</dbReference>
<gene>
    <name evidence="1" type="ORF">J5W02_06555</name>
</gene>
<dbReference type="RefSeq" id="WP_219964875.1">
    <property type="nucleotide sequence ID" value="NZ_JAGFNZ010000002.1"/>
</dbReference>
<dbReference type="Pfam" id="PF05135">
    <property type="entry name" value="Phage_connect_1"/>
    <property type="match status" value="1"/>
</dbReference>
<organism evidence="1 2">
    <name type="scientific">Caproiciproducens faecalis</name>
    <dbReference type="NCBI Taxonomy" id="2820301"/>
    <lineage>
        <taxon>Bacteria</taxon>
        <taxon>Bacillati</taxon>
        <taxon>Bacillota</taxon>
        <taxon>Clostridia</taxon>
        <taxon>Eubacteriales</taxon>
        <taxon>Acutalibacteraceae</taxon>
        <taxon>Caproiciproducens</taxon>
    </lineage>
</organism>